<reference evidence="1" key="1">
    <citation type="journal article" date="2018" name="PLoS Negl. Trop. Dis.">
        <title>Sialome diversity of ticks revealed by RNAseq of single tick salivary glands.</title>
        <authorList>
            <person name="Perner J."/>
            <person name="Kropackova S."/>
            <person name="Kopacek P."/>
            <person name="Ribeiro J.M."/>
        </authorList>
    </citation>
    <scope>NUCLEOTIDE SEQUENCE</scope>
    <source>
        <strain evidence="1">Siblings of single egg batch collected in Ceske Budejovice</strain>
        <tissue evidence="1">Salivary glands</tissue>
    </source>
</reference>
<accession>A0A147BB66</accession>
<name>A0A147BB66_IXORI</name>
<dbReference type="AlphaFoldDB" id="A0A147BB66"/>
<protein>
    <submittedName>
        <fullName evidence="1">Uncharacterized protein</fullName>
    </submittedName>
</protein>
<sequence>PNIYSFIDLIKRDEALARVSLQQLAKNGAVRARGLKWLSKDRKLSGLECRLSDGTISLFDFLNKPKAFSRLGCMFSCVRVCSVFEIVKENKV</sequence>
<dbReference type="EMBL" id="GEGO01007400">
    <property type="protein sequence ID" value="JAR88004.1"/>
    <property type="molecule type" value="Transcribed_RNA"/>
</dbReference>
<evidence type="ECO:0000313" key="1">
    <source>
        <dbReference type="EMBL" id="JAR88004.1"/>
    </source>
</evidence>
<organism evidence="1">
    <name type="scientific">Ixodes ricinus</name>
    <name type="common">Common tick</name>
    <name type="synonym">Acarus ricinus</name>
    <dbReference type="NCBI Taxonomy" id="34613"/>
    <lineage>
        <taxon>Eukaryota</taxon>
        <taxon>Metazoa</taxon>
        <taxon>Ecdysozoa</taxon>
        <taxon>Arthropoda</taxon>
        <taxon>Chelicerata</taxon>
        <taxon>Arachnida</taxon>
        <taxon>Acari</taxon>
        <taxon>Parasitiformes</taxon>
        <taxon>Ixodida</taxon>
        <taxon>Ixodoidea</taxon>
        <taxon>Ixodidae</taxon>
        <taxon>Ixodinae</taxon>
        <taxon>Ixodes</taxon>
    </lineage>
</organism>
<proteinExistence type="predicted"/>
<feature type="non-terminal residue" evidence="1">
    <location>
        <position position="92"/>
    </location>
</feature>
<feature type="non-terminal residue" evidence="1">
    <location>
        <position position="1"/>
    </location>
</feature>